<organism evidence="1 2">
    <name type="scientific">Nguyenibacter vanlangensis</name>
    <dbReference type="NCBI Taxonomy" id="1216886"/>
    <lineage>
        <taxon>Bacteria</taxon>
        <taxon>Pseudomonadati</taxon>
        <taxon>Pseudomonadota</taxon>
        <taxon>Alphaproteobacteria</taxon>
        <taxon>Acetobacterales</taxon>
        <taxon>Acetobacteraceae</taxon>
        <taxon>Nguyenibacter</taxon>
    </lineage>
</organism>
<dbReference type="InterPro" id="IPR011990">
    <property type="entry name" value="TPR-like_helical_dom_sf"/>
</dbReference>
<accession>A0ABZ3DAJ5</accession>
<keyword evidence="2" id="KW-1185">Reference proteome</keyword>
<gene>
    <name evidence="1" type="ORF">AAC691_09315</name>
</gene>
<dbReference type="SMART" id="SM00028">
    <property type="entry name" value="TPR"/>
    <property type="match status" value="2"/>
</dbReference>
<reference evidence="1 2" key="1">
    <citation type="submission" date="2024-04" db="EMBL/GenBank/DDBJ databases">
        <title>Complete genome sequence of Nguyenibacter vanlangesis HBCM-1154, a strain capable of nitrogen fixation, IAA production, and phosphorus solubilization isolated from sugarcane soil.</title>
        <authorList>
            <person name="MY HANH P."/>
        </authorList>
    </citation>
    <scope>NUCLEOTIDE SEQUENCE [LARGE SCALE GENOMIC DNA]</scope>
    <source>
        <strain evidence="1 2">HBCM 1154</strain>
    </source>
</reference>
<dbReference type="RefSeq" id="WP_342629845.1">
    <property type="nucleotide sequence ID" value="NZ_CP152276.1"/>
</dbReference>
<dbReference type="EMBL" id="CP152276">
    <property type="protein sequence ID" value="XAE44605.1"/>
    <property type="molecule type" value="Genomic_DNA"/>
</dbReference>
<dbReference type="Proteomes" id="UP001449795">
    <property type="component" value="Chromosome"/>
</dbReference>
<dbReference type="Gene3D" id="3.40.50.10140">
    <property type="entry name" value="Toll/interleukin-1 receptor homology (TIR) domain"/>
    <property type="match status" value="1"/>
</dbReference>
<dbReference type="InterPro" id="IPR019734">
    <property type="entry name" value="TPR_rpt"/>
</dbReference>
<sequence>MSNMFPIFFSVSSTDIAFAEEVSKKLPDDWIYLYSKTGEEGAHMWDEISHKELPQSQIFIIFWSKSYIAATGCVREILQAKDLVQKASLKPLVLRLDDTPITWQDDHEEDGKPVFEALGTMLQYRTSSPKVTVQQAIDLVERVAEPILRSDHPRMPRHDLQQTLSRVVKKDRFTYYPATWVSGFNGVGRETLIRDFSRSFTPNGRGFVIEVNEASLPKQTWLRIESQAFGADHERLKQLNDSVVIDEIKAVADTIERVFAAGDYVILRHSRIVEDRVDLPGWLDDVVNALSPATRPKLFIISQIPLLAERRARCRVSISAQRVPAIEEHQLTEFCYQLIGYFDKNPGRWDDEEIQSIVHASGGSVGFLVSLVRAASGMEDFDQIDKLVAADSHNMAASITTYVRWAFSQLRDFEDEQRTLLFLNDVSPCDIIDLEKAISPKRSMFRVLGKLLELGLIERESESLYRLTPLLANRLNRDLIRPSLLVWQREALVGFLKEPIEIYDNENSYLRIESRIQASLLAQTDELPNGVANFVSAAHWFQAGIRLYHARHRESAYRLLKKAYLKRAEFVTASRVELIRYFCLSATRNRKYEDAEKCIILLDNVHQTRGMASFLRADMFEYKGNFPQAVKEYKRSIQINEGKDHRLERTYRPLIRCLLALSHPDFVETKNYAIKWLKLRQTIFSLKALPRVYLHWKYRDPSSAPADINRLYSNALADLERDPGVGSAHFELKAEEAEFSGDFDGAVDYMEKAIETDPRFELRSERWRLMAKSGVLELANRAIDELEAARNDSKYRDNWLPFLPALAEIYAIALKITKQSYGALNTFSPQLSSDEIGHIIARVKRLSLPAR</sequence>
<evidence type="ECO:0000313" key="1">
    <source>
        <dbReference type="EMBL" id="XAE44605.1"/>
    </source>
</evidence>
<dbReference type="Gene3D" id="1.25.40.10">
    <property type="entry name" value="Tetratricopeptide repeat domain"/>
    <property type="match status" value="1"/>
</dbReference>
<dbReference type="SUPFAM" id="SSF48452">
    <property type="entry name" value="TPR-like"/>
    <property type="match status" value="1"/>
</dbReference>
<evidence type="ECO:0008006" key="3">
    <source>
        <dbReference type="Google" id="ProtNLM"/>
    </source>
</evidence>
<evidence type="ECO:0000313" key="2">
    <source>
        <dbReference type="Proteomes" id="UP001449795"/>
    </source>
</evidence>
<proteinExistence type="predicted"/>
<dbReference type="InterPro" id="IPR035897">
    <property type="entry name" value="Toll_tir_struct_dom_sf"/>
</dbReference>
<name>A0ABZ3DAJ5_9PROT</name>
<protein>
    <recommendedName>
        <fullName evidence="3">TIR domain-containing protein</fullName>
    </recommendedName>
</protein>